<reference evidence="2 3" key="1">
    <citation type="submission" date="2024-01" db="EMBL/GenBank/DDBJ databases">
        <title>Genome assemblies of Stephania.</title>
        <authorList>
            <person name="Yang L."/>
        </authorList>
    </citation>
    <scope>NUCLEOTIDE SEQUENCE [LARGE SCALE GENOMIC DNA]</scope>
    <source>
        <strain evidence="2">YNDBR</strain>
        <tissue evidence="2">Leaf</tissue>
    </source>
</reference>
<protein>
    <submittedName>
        <fullName evidence="2">Uncharacterized protein</fullName>
    </submittedName>
</protein>
<comment type="caution">
    <text evidence="2">The sequence shown here is derived from an EMBL/GenBank/DDBJ whole genome shotgun (WGS) entry which is preliminary data.</text>
</comment>
<feature type="compositionally biased region" description="Basic and acidic residues" evidence="1">
    <location>
        <begin position="123"/>
        <end position="147"/>
    </location>
</feature>
<organism evidence="2 3">
    <name type="scientific">Stephania yunnanensis</name>
    <dbReference type="NCBI Taxonomy" id="152371"/>
    <lineage>
        <taxon>Eukaryota</taxon>
        <taxon>Viridiplantae</taxon>
        <taxon>Streptophyta</taxon>
        <taxon>Embryophyta</taxon>
        <taxon>Tracheophyta</taxon>
        <taxon>Spermatophyta</taxon>
        <taxon>Magnoliopsida</taxon>
        <taxon>Ranunculales</taxon>
        <taxon>Menispermaceae</taxon>
        <taxon>Menispermoideae</taxon>
        <taxon>Cissampelideae</taxon>
        <taxon>Stephania</taxon>
    </lineage>
</organism>
<feature type="region of interest" description="Disordered" evidence="1">
    <location>
        <begin position="35"/>
        <end position="147"/>
    </location>
</feature>
<keyword evidence="3" id="KW-1185">Reference proteome</keyword>
<feature type="compositionally biased region" description="Basic and acidic residues" evidence="1">
    <location>
        <begin position="99"/>
        <end position="113"/>
    </location>
</feature>
<dbReference type="Proteomes" id="UP001420932">
    <property type="component" value="Unassembled WGS sequence"/>
</dbReference>
<gene>
    <name evidence="2" type="ORF">Syun_008809</name>
</gene>
<evidence type="ECO:0000313" key="2">
    <source>
        <dbReference type="EMBL" id="KAK9150500.1"/>
    </source>
</evidence>
<name>A0AAP0KEG2_9MAGN</name>
<evidence type="ECO:0000313" key="3">
    <source>
        <dbReference type="Proteomes" id="UP001420932"/>
    </source>
</evidence>
<accession>A0AAP0KEG2</accession>
<sequence length="147" mass="15949">MNISNCVHVDPRGLHVDTVGHVSWGALIAPSQKALSAHPKSSSSRGETDAENLCVGFARDAGEGQLYSGRGRRGHESTSNPVTPDDPRPYIRRGSSRWSELRTKELERGRWESAEDVAAAEAGGREVSRPEIGHGRKGSREGGPRQR</sequence>
<dbReference type="AlphaFoldDB" id="A0AAP0KEG2"/>
<evidence type="ECO:0000256" key="1">
    <source>
        <dbReference type="SAM" id="MobiDB-lite"/>
    </source>
</evidence>
<dbReference type="EMBL" id="JBBNAF010000004">
    <property type="protein sequence ID" value="KAK9150500.1"/>
    <property type="molecule type" value="Genomic_DNA"/>
</dbReference>
<proteinExistence type="predicted"/>